<comment type="subcellular location">
    <subcellularLocation>
        <location evidence="1">Cell membrane</location>
        <topology evidence="1">Multi-pass membrane protein</topology>
    </subcellularLocation>
</comment>
<dbReference type="SUPFAM" id="SSF53850">
    <property type="entry name" value="Periplasmic binding protein-like II"/>
    <property type="match status" value="2"/>
</dbReference>
<evidence type="ECO:0000256" key="9">
    <source>
        <dbReference type="SAM" id="SignalP"/>
    </source>
</evidence>
<evidence type="ECO:0000256" key="3">
    <source>
        <dbReference type="ARBA" id="ARBA00022692"/>
    </source>
</evidence>
<evidence type="ECO:0000259" key="10">
    <source>
        <dbReference type="Pfam" id="PF24061"/>
    </source>
</evidence>
<dbReference type="EMBL" id="CADEBD010000337">
    <property type="protein sequence ID" value="CAB3247433.1"/>
    <property type="molecule type" value="Genomic_DNA"/>
</dbReference>
<feature type="transmembrane region" description="Helical" evidence="8">
    <location>
        <begin position="1248"/>
        <end position="1269"/>
    </location>
</feature>
<feature type="transmembrane region" description="Helical" evidence="8">
    <location>
        <begin position="1428"/>
        <end position="1447"/>
    </location>
</feature>
<feature type="transmembrane region" description="Helical" evidence="8">
    <location>
        <begin position="661"/>
        <end position="679"/>
    </location>
</feature>
<feature type="chain" id="PRO_5035917861" description="Putative ionotropic receptor ligand binding domain-containing protein" evidence="9">
    <location>
        <begin position="17"/>
        <end position="1453"/>
    </location>
</feature>
<dbReference type="GO" id="GO:0005886">
    <property type="term" value="C:plasma membrane"/>
    <property type="evidence" value="ECO:0007669"/>
    <property type="project" value="UniProtKB-SubCell"/>
</dbReference>
<dbReference type="OrthoDB" id="71310at2759"/>
<feature type="transmembrane region" description="Helical" evidence="8">
    <location>
        <begin position="1196"/>
        <end position="1215"/>
    </location>
</feature>
<proteinExistence type="predicted"/>
<sequence length="1453" mass="168836">MLAAFLLISMFYVTEQHEYLLEPLPQHDSSKMIRCVTGILDKYFAHKKELTFVNMNSDENDLLKEIHLKLHFSLITRKVTQPMFVPNLGYVVYSPDVDTFSSLFQDLTREPPWNPYARFLIIIELLLETELRQVFDVLLRQRVNDALLVNGTEEGQLYTYNPFDNYACGRYYDTVISYGLCSETTHNLYPNKLVNGLKNCTFRGSHTHIPPYSIEPSQNEYPNKLPGIEQYVLKTVSESDEFKIDFNTHYNSSIFSRVAPNMTATGPIAMLQTNETDVMFGSMMLRNSYARAFTSVIGYDDYVDEFTFAEDNQKLIQCIISVLENYFSEQNELTFVGMQDGNENKLLKTIHTTTNFPLVTRLPDQRMDVPILGYLISAADANDFIKYIQFLISEPAWNPYARFLIVIALLRDADLEIIFDELLRQHVDNVLLVNGTEGAHLYTYNPFDNYACGKYYDNVTSYGQCLLATNNLYPKKLVTGLKNCNFTASLAHQPPFTIDPTKTKHKKLLGTEEYIIKLLGELEHFTVSFNYNYNGGMFTTVALNMTPLSPMKVLQRNEFDIIFGAIIVGTSRAETFTYMCGYHDYSDELRFAVKSSPFVPLSEYVYLEFELDVWGLLVVTFIVYSIIVSLLLRTKDRGEIMLLLLDNLLLHGRHIRIRQSVKCVLIMWVLFAYLINTFYQTNLFSFTTHPSLDFQIADEEDIAYYDLTPCVSLELRKFIISETDTFDDDFFMNKGCQTLGEAMDTVSSNEDVFTLIPNYFYLYNEAKYSDKWGRPLVYYFEKPYMKLLFGFFFYNGFPVTRSLRLNALRLRENGIIDKSLQDHYYNRRLKQKFHKKTFQTQFLIPWHVYIPGTMIATLAFILELLMKHMKLTKLLNYIAVQLSGLEIQIEVPTYSVKVITCVEEIVEKYFAKKKVLTYDGNSLEGRELLKAIHALNVVTVMPKISSGKIIRTHKGYLISTRSLTSFKENISKLYNDSTWNPEARFLIVCASLKHSDLKYFFNYFLELHVTNVVIINATDDAQLYSYNPFENYGCGKNYENIISHRKCSQAYRQNLFPNKYVTGLNNCTFNLAIPHLPPYTVHPKNNSDMPHSLLYGIEPYLLRLIGDKHGFSLNITLDNDDVESFTTVEADRTIQMLQDSKADVVLGGQLLVPSHAADFSYVFDLFPYVDEIRFLVRTAKLMPSWKTFYLEFDMTVWLLIALSLLLYSMVMIFLLRVEDNSLIVLKLLDTLTLHGCKINCHSTIKVVFILWIWFAYLVNAFYQSSLFSLATNPPRQKQIATESDILHYKLKPCFSEVMQKYEMESTESKHVYTPIAGCKSAYDSINKVLNDQKYYTIFLYGLYQYNKQDFFDIYGHDHIYPFKEAYSKVIYCMYFYKGFPFIHDIRVSSMRLREMGLVDKAMSDMIYFKNIKHHFHAHPYKPRFALPWYLYLFGCTMSAITLVVEIITKHRIG</sequence>
<evidence type="ECO:0000256" key="5">
    <source>
        <dbReference type="ARBA" id="ARBA00023136"/>
    </source>
</evidence>
<name>A0A8S1AKV6_ARCPL</name>
<protein>
    <recommendedName>
        <fullName evidence="10">Putative ionotropic receptor ligand binding domain-containing protein</fullName>
    </recommendedName>
</protein>
<evidence type="ECO:0000256" key="4">
    <source>
        <dbReference type="ARBA" id="ARBA00022989"/>
    </source>
</evidence>
<dbReference type="InterPro" id="IPR052192">
    <property type="entry name" value="Insect_Ionotropic_Sensory_Rcpt"/>
</dbReference>
<keyword evidence="5 8" id="KW-0472">Membrane</keyword>
<evidence type="ECO:0000313" key="11">
    <source>
        <dbReference type="EMBL" id="CAB3247433.1"/>
    </source>
</evidence>
<keyword evidence="3 8" id="KW-0812">Transmembrane</keyword>
<keyword evidence="7" id="KW-0325">Glycoprotein</keyword>
<feature type="transmembrane region" description="Helical" evidence="8">
    <location>
        <begin position="613"/>
        <end position="632"/>
    </location>
</feature>
<evidence type="ECO:0000256" key="8">
    <source>
        <dbReference type="SAM" id="Phobius"/>
    </source>
</evidence>
<dbReference type="PANTHER" id="PTHR42643">
    <property type="entry name" value="IONOTROPIC RECEPTOR 20A-RELATED"/>
    <property type="match status" value="1"/>
</dbReference>
<feature type="domain" description="Putative ionotropic receptor ligand binding" evidence="10">
    <location>
        <begin position="956"/>
        <end position="1059"/>
    </location>
</feature>
<organism evidence="11 12">
    <name type="scientific">Arctia plantaginis</name>
    <name type="common">Wood tiger moth</name>
    <name type="synonym">Phalaena plantaginis</name>
    <dbReference type="NCBI Taxonomy" id="874455"/>
    <lineage>
        <taxon>Eukaryota</taxon>
        <taxon>Metazoa</taxon>
        <taxon>Ecdysozoa</taxon>
        <taxon>Arthropoda</taxon>
        <taxon>Hexapoda</taxon>
        <taxon>Insecta</taxon>
        <taxon>Pterygota</taxon>
        <taxon>Neoptera</taxon>
        <taxon>Endopterygota</taxon>
        <taxon>Lepidoptera</taxon>
        <taxon>Glossata</taxon>
        <taxon>Ditrysia</taxon>
        <taxon>Noctuoidea</taxon>
        <taxon>Erebidae</taxon>
        <taxon>Arctiinae</taxon>
        <taxon>Arctia</taxon>
    </lineage>
</organism>
<dbReference type="Proteomes" id="UP000494256">
    <property type="component" value="Unassembled WGS sequence"/>
</dbReference>
<dbReference type="Pfam" id="PF24061">
    <property type="entry name" value="LBD_receptor"/>
    <property type="match status" value="1"/>
</dbReference>
<dbReference type="InterPro" id="IPR056198">
    <property type="entry name" value="LBD_receptor"/>
</dbReference>
<keyword evidence="2" id="KW-1003">Cell membrane</keyword>
<comment type="caution">
    <text evidence="11">The sequence shown here is derived from an EMBL/GenBank/DDBJ whole genome shotgun (WGS) entry which is preliminary data.</text>
</comment>
<dbReference type="PANTHER" id="PTHR42643:SF30">
    <property type="entry name" value="IONOTROPIC RECEPTOR 40A-RELATED"/>
    <property type="match status" value="1"/>
</dbReference>
<dbReference type="Gene3D" id="3.40.190.10">
    <property type="entry name" value="Periplasmic binding protein-like II"/>
    <property type="match status" value="1"/>
</dbReference>
<accession>A0A8S1AKV6</accession>
<keyword evidence="6" id="KW-0675">Receptor</keyword>
<evidence type="ECO:0000256" key="2">
    <source>
        <dbReference type="ARBA" id="ARBA00022475"/>
    </source>
</evidence>
<dbReference type="Gene3D" id="1.10.287.70">
    <property type="match status" value="1"/>
</dbReference>
<evidence type="ECO:0000256" key="7">
    <source>
        <dbReference type="ARBA" id="ARBA00023180"/>
    </source>
</evidence>
<feature type="signal peptide" evidence="9">
    <location>
        <begin position="1"/>
        <end position="16"/>
    </location>
</feature>
<evidence type="ECO:0000256" key="1">
    <source>
        <dbReference type="ARBA" id="ARBA00004651"/>
    </source>
</evidence>
<feature type="transmembrane region" description="Helical" evidence="8">
    <location>
        <begin position="846"/>
        <end position="866"/>
    </location>
</feature>
<evidence type="ECO:0000256" key="6">
    <source>
        <dbReference type="ARBA" id="ARBA00023170"/>
    </source>
</evidence>
<gene>
    <name evidence="11" type="ORF">APLA_LOCUS11902</name>
</gene>
<keyword evidence="4 8" id="KW-1133">Transmembrane helix</keyword>
<evidence type="ECO:0000313" key="12">
    <source>
        <dbReference type="Proteomes" id="UP000494256"/>
    </source>
</evidence>
<reference evidence="11 12" key="1">
    <citation type="submission" date="2020-04" db="EMBL/GenBank/DDBJ databases">
        <authorList>
            <person name="Wallbank WR R."/>
            <person name="Pardo Diaz C."/>
            <person name="Kozak K."/>
            <person name="Martin S."/>
            <person name="Jiggins C."/>
            <person name="Moest M."/>
            <person name="Warren A I."/>
            <person name="Byers J.R.P. K."/>
            <person name="Montejo-Kovacevich G."/>
            <person name="Yen C E."/>
        </authorList>
    </citation>
    <scope>NUCLEOTIDE SEQUENCE [LARGE SCALE GENOMIC DNA]</scope>
</reference>
<keyword evidence="9" id="KW-0732">Signal</keyword>